<name>A0A829MCV0_9MYCO</name>
<feature type="transmembrane region" description="Helical" evidence="1">
    <location>
        <begin position="6"/>
        <end position="23"/>
    </location>
</feature>
<feature type="transmembrane region" description="Helical" evidence="1">
    <location>
        <begin position="176"/>
        <end position="200"/>
    </location>
</feature>
<feature type="transmembrane region" description="Helical" evidence="1">
    <location>
        <begin position="103"/>
        <end position="121"/>
    </location>
</feature>
<dbReference type="EMBL" id="AYTF01000002">
    <property type="protein sequence ID" value="ESV62256.1"/>
    <property type="molecule type" value="Genomic_DNA"/>
</dbReference>
<sequence length="243" mass="27249">MVTPLVVFTLATICWSLWVRWATWHCPDEIAATLNIALQGGAVFLMSPFVSNTIGHWLYRATGCWNLEDMIGHDLYVIAASAITMDALYRLDVDIDWKFRRYVEWPATVFIPFLLLAFAAGDAVRSYHPDFFRAPVTDLWMLAYWLILCGLLAHLLVYSMRALIPLWMDRSSRMIATVYMIATGCGITACISRMTTATFLNDSQQDTVTAGLAVWIPAALCGSIFAAAAGLAWLQRVRRLISL</sequence>
<accession>A0A829MCV0</accession>
<feature type="transmembrane region" description="Helical" evidence="1">
    <location>
        <begin position="141"/>
        <end position="164"/>
    </location>
</feature>
<organism evidence="2 3">
    <name type="scientific">Mycobacteroides abscessus MAB_091912_2446</name>
    <dbReference type="NCBI Taxonomy" id="1335414"/>
    <lineage>
        <taxon>Bacteria</taxon>
        <taxon>Bacillati</taxon>
        <taxon>Actinomycetota</taxon>
        <taxon>Actinomycetes</taxon>
        <taxon>Mycobacteriales</taxon>
        <taxon>Mycobacteriaceae</taxon>
        <taxon>Mycobacteroides</taxon>
        <taxon>Mycobacteroides abscessus</taxon>
    </lineage>
</organism>
<evidence type="ECO:0000313" key="3">
    <source>
        <dbReference type="Proteomes" id="UP000018502"/>
    </source>
</evidence>
<evidence type="ECO:0000256" key="1">
    <source>
        <dbReference type="SAM" id="Phobius"/>
    </source>
</evidence>
<comment type="caution">
    <text evidence="2">The sequence shown here is derived from an EMBL/GenBank/DDBJ whole genome shotgun (WGS) entry which is preliminary data.</text>
</comment>
<dbReference type="AlphaFoldDB" id="A0A829MCV0"/>
<feature type="transmembrane region" description="Helical" evidence="1">
    <location>
        <begin position="212"/>
        <end position="234"/>
    </location>
</feature>
<proteinExistence type="predicted"/>
<gene>
    <name evidence="2" type="ORF">L833_4661</name>
</gene>
<feature type="transmembrane region" description="Helical" evidence="1">
    <location>
        <begin position="30"/>
        <end position="50"/>
    </location>
</feature>
<keyword evidence="1" id="KW-1133">Transmembrane helix</keyword>
<reference evidence="2 3" key="1">
    <citation type="journal article" date="2014" name="Emerg. Infect. Dis.">
        <title>High-level Relatedness among Mycobacterium abscessus subsp. massiliense Strains from Widely Separated Outbreaks.</title>
        <authorList>
            <person name="Tettelin H."/>
            <person name="Davidson R.M."/>
            <person name="Agrawal S."/>
            <person name="Aitken M.L."/>
            <person name="Shallom S."/>
            <person name="Hasan N.A."/>
            <person name="Strong M."/>
            <person name="Nogueira de Moura V.C."/>
            <person name="De Groote M.A."/>
            <person name="Duarte R.S."/>
            <person name="Hine E."/>
            <person name="Parankush S."/>
            <person name="Su Q."/>
            <person name="Daugherty S.C."/>
            <person name="Fraser C.M."/>
            <person name="Brown-Elliott B.A."/>
            <person name="Wallace R.J.Jr."/>
            <person name="Holland S.M."/>
            <person name="Sampaio E.P."/>
            <person name="Olivier K.N."/>
            <person name="Jackson M."/>
            <person name="Zelazny A.M."/>
        </authorList>
    </citation>
    <scope>NUCLEOTIDE SEQUENCE [LARGE SCALE GENOMIC DNA]</scope>
    <source>
        <strain evidence="2 3">MAB_091912_2446</strain>
    </source>
</reference>
<dbReference type="Proteomes" id="UP000018502">
    <property type="component" value="Unassembled WGS sequence"/>
</dbReference>
<keyword evidence="1" id="KW-0812">Transmembrane</keyword>
<protein>
    <submittedName>
        <fullName evidence="2">Putative membrane protein</fullName>
    </submittedName>
</protein>
<keyword evidence="1" id="KW-0472">Membrane</keyword>
<evidence type="ECO:0000313" key="2">
    <source>
        <dbReference type="EMBL" id="ESV62256.1"/>
    </source>
</evidence>